<dbReference type="GO" id="GO:0033353">
    <property type="term" value="P:S-adenosylmethionine cycle"/>
    <property type="evidence" value="ECO:0007669"/>
    <property type="project" value="TreeGrafter"/>
</dbReference>
<dbReference type="NCBIfam" id="NF004005">
    <property type="entry name" value="PRK05476.2-3"/>
    <property type="match status" value="1"/>
</dbReference>
<evidence type="ECO:0000256" key="7">
    <source>
        <dbReference type="PIRSR" id="PIRSR001109-2"/>
    </source>
</evidence>
<dbReference type="FunFam" id="3.40.50.720:FF:000004">
    <property type="entry name" value="Adenosylhomocysteinase"/>
    <property type="match status" value="1"/>
</dbReference>
<feature type="binding site" evidence="5">
    <location>
        <position position="272"/>
    </location>
    <ligand>
        <name>NAD(+)</name>
        <dbReference type="ChEBI" id="CHEBI:57540"/>
    </ligand>
</feature>
<dbReference type="AlphaFoldDB" id="A0A7J3SL63"/>
<dbReference type="Pfam" id="PF00670">
    <property type="entry name" value="AdoHcyase_NAD"/>
    <property type="match status" value="1"/>
</dbReference>
<keyword evidence="4 5" id="KW-0520">NAD</keyword>
<dbReference type="HAMAP" id="MF_00563">
    <property type="entry name" value="AdoHcyase"/>
    <property type="match status" value="1"/>
</dbReference>
<dbReference type="SUPFAM" id="SSF51735">
    <property type="entry name" value="NAD(P)-binding Rossmann-fold domains"/>
    <property type="match status" value="1"/>
</dbReference>
<dbReference type="EMBL" id="DTLS01000056">
    <property type="protein sequence ID" value="HGZ59985.1"/>
    <property type="molecule type" value="Genomic_DNA"/>
</dbReference>
<feature type="binding site" evidence="7">
    <location>
        <begin position="216"/>
        <end position="221"/>
    </location>
    <ligand>
        <name>NAD(+)</name>
        <dbReference type="ChEBI" id="CHEBI:57540"/>
    </ligand>
</feature>
<evidence type="ECO:0000313" key="10">
    <source>
        <dbReference type="EMBL" id="HGZ59985.1"/>
    </source>
</evidence>
<dbReference type="SUPFAM" id="SSF52283">
    <property type="entry name" value="Formate/glycerate dehydrogenase catalytic domain-like"/>
    <property type="match status" value="1"/>
</dbReference>
<dbReference type="Gene3D" id="3.40.50.720">
    <property type="entry name" value="NAD(P)-binding Rossmann-like Domain"/>
    <property type="match status" value="1"/>
</dbReference>
<dbReference type="EC" id="3.13.2.1" evidence="5"/>
<comment type="function">
    <text evidence="5">May play a key role in the regulation of the intracellular concentration of adenosylhomocysteine.</text>
</comment>
<dbReference type="PANTHER" id="PTHR23420">
    <property type="entry name" value="ADENOSYLHOMOCYSTEINASE"/>
    <property type="match status" value="1"/>
</dbReference>
<evidence type="ECO:0000256" key="8">
    <source>
        <dbReference type="RuleBase" id="RU004166"/>
    </source>
</evidence>
<protein>
    <recommendedName>
        <fullName evidence="5">Adenosylhomocysteinase</fullName>
        <ecNumber evidence="5">3.13.2.1</ecNumber>
    </recommendedName>
    <alternativeName>
        <fullName evidence="5">S-adenosyl-L-homocysteine hydrolase</fullName>
        <shortName evidence="5">AdoHcyase</shortName>
    </alternativeName>
</protein>
<gene>
    <name evidence="5" type="primary">ahcY</name>
    <name evidence="10" type="ORF">ENW83_02095</name>
</gene>
<keyword evidence="5" id="KW-0963">Cytoplasm</keyword>
<evidence type="ECO:0000259" key="9">
    <source>
        <dbReference type="SMART" id="SM00997"/>
    </source>
</evidence>
<dbReference type="UniPathway" id="UPA00314">
    <property type="reaction ID" value="UER00076"/>
</dbReference>
<comment type="cofactor">
    <cofactor evidence="5 7">
        <name>NAD(+)</name>
        <dbReference type="ChEBI" id="CHEBI:57540"/>
    </cofactor>
    <text evidence="5 7">Binds 1 NAD(+) per subunit.</text>
</comment>
<feature type="binding site" evidence="5 6">
    <location>
        <position position="184"/>
    </location>
    <ligand>
        <name>substrate</name>
    </ligand>
</feature>
<comment type="pathway">
    <text evidence="5">Amino-acid biosynthesis; L-homocysteine biosynthesis; L-homocysteine from S-adenosyl-L-homocysteine: step 1/1.</text>
</comment>
<feature type="binding site" evidence="5 7">
    <location>
        <begin position="151"/>
        <end position="153"/>
    </location>
    <ligand>
        <name>NAD(+)</name>
        <dbReference type="ChEBI" id="CHEBI:57540"/>
    </ligand>
</feature>
<dbReference type="SMART" id="SM00997">
    <property type="entry name" value="AdoHcyase_NAD"/>
    <property type="match status" value="1"/>
</dbReference>
<dbReference type="GO" id="GO:0004013">
    <property type="term" value="F:adenosylhomocysteinase activity"/>
    <property type="evidence" value="ECO:0007669"/>
    <property type="project" value="UniProtKB-UniRule"/>
</dbReference>
<dbReference type="GO" id="GO:0005829">
    <property type="term" value="C:cytosol"/>
    <property type="evidence" value="ECO:0007669"/>
    <property type="project" value="TreeGrafter"/>
</dbReference>
<evidence type="ECO:0000256" key="4">
    <source>
        <dbReference type="ARBA" id="ARBA00023027"/>
    </source>
</evidence>
<evidence type="ECO:0000256" key="5">
    <source>
        <dbReference type="HAMAP-Rule" id="MF_00563"/>
    </source>
</evidence>
<feature type="binding site" evidence="5 6">
    <location>
        <position position="150"/>
    </location>
    <ligand>
        <name>substrate</name>
    </ligand>
</feature>
<evidence type="ECO:0000256" key="2">
    <source>
        <dbReference type="ARBA" id="ARBA00022563"/>
    </source>
</evidence>
<dbReference type="Gene3D" id="3.40.50.1480">
    <property type="entry name" value="Adenosylhomocysteinase-like"/>
    <property type="match status" value="1"/>
</dbReference>
<feature type="binding site" evidence="7">
    <location>
        <position position="347"/>
    </location>
    <ligand>
        <name>NAD(+)</name>
        <dbReference type="ChEBI" id="CHEBI:57540"/>
    </ligand>
</feature>
<dbReference type="InterPro" id="IPR015878">
    <property type="entry name" value="Ado_hCys_hydrolase_NAD-bd"/>
</dbReference>
<reference evidence="10" key="1">
    <citation type="journal article" date="2020" name="mSystems">
        <title>Genome- and Community-Level Interaction Insights into Carbon Utilization and Element Cycling Functions of Hydrothermarchaeota in Hydrothermal Sediment.</title>
        <authorList>
            <person name="Zhou Z."/>
            <person name="Liu Y."/>
            <person name="Xu W."/>
            <person name="Pan J."/>
            <person name="Luo Z.H."/>
            <person name="Li M."/>
        </authorList>
    </citation>
    <scope>NUCLEOTIDE SEQUENCE [LARGE SCALE GENOMIC DNA]</scope>
    <source>
        <strain evidence="10">SpSt-885</strain>
    </source>
</reference>
<dbReference type="PIRSF" id="PIRSF001109">
    <property type="entry name" value="Ad_hcy_hydrolase"/>
    <property type="match status" value="1"/>
</dbReference>
<accession>A0A7J3SL63</accession>
<dbReference type="GO" id="GO:0006730">
    <property type="term" value="P:one-carbon metabolic process"/>
    <property type="evidence" value="ECO:0007669"/>
    <property type="project" value="UniProtKB-UniRule"/>
</dbReference>
<dbReference type="Pfam" id="PF05221">
    <property type="entry name" value="AdoHcyase"/>
    <property type="match status" value="2"/>
</dbReference>
<dbReference type="InterPro" id="IPR000043">
    <property type="entry name" value="Adenosylhomocysteinase-like"/>
</dbReference>
<feature type="binding site" evidence="5 7">
    <location>
        <position position="340"/>
    </location>
    <ligand>
        <name>NAD(+)</name>
        <dbReference type="ChEBI" id="CHEBI:57540"/>
    </ligand>
</feature>
<feature type="domain" description="S-adenosyl-L-homocysteine hydrolase NAD binding" evidence="9">
    <location>
        <begin position="185"/>
        <end position="346"/>
    </location>
</feature>
<dbReference type="PROSITE" id="PS00739">
    <property type="entry name" value="ADOHCYASE_2"/>
    <property type="match status" value="1"/>
</dbReference>
<sequence length="416" mass="46109">MVDFWVADLGKKEEGKLQVEWAERNMPVLMKLRKKYLGNQPLRGTRVAACLHVTKETAVLVKTLIAWGAEVFLAASNPLSTQDEVAAALVDEGANVFAKRGESADEYLWAIRTIVEKTPDIVIDDGGDVHAYLHEKDRERAKHVKGGTEETTTGVIRLKALEKEGSLIYPVFAVNDALTKHMFDNRYGTGQSTIDGLLRATNMLIAGKTVVVAGYGWVGKGIASRAKGMGARVIITEVNPVRALEAVMDGYEVMPMAKAAEIGDVFVTASGNKDVIRWEHMKKMKDGSVLGNSGHFNVEVSVKDLEENAEGWREIRKNLREYKLKDGRRLYLVGEGRLLNLVAAEGHPSEVMDMSFANQALAAKIIAESTGLERRVLNVPKEVDLEIATMKLESMGVEIDKLTEEQQRYLESWRLE</sequence>
<feature type="binding site" evidence="5 7">
    <location>
        <begin position="293"/>
        <end position="295"/>
    </location>
    <ligand>
        <name>NAD(+)</name>
        <dbReference type="ChEBI" id="CHEBI:57540"/>
    </ligand>
</feature>
<proteinExistence type="inferred from homology"/>
<feature type="binding site" evidence="5">
    <location>
        <position position="185"/>
    </location>
    <ligand>
        <name>NAD(+)</name>
        <dbReference type="ChEBI" id="CHEBI:57540"/>
    </ligand>
</feature>
<organism evidence="10">
    <name type="scientific">Fervidicoccus fontis</name>
    <dbReference type="NCBI Taxonomy" id="683846"/>
    <lineage>
        <taxon>Archaea</taxon>
        <taxon>Thermoproteota</taxon>
        <taxon>Thermoprotei</taxon>
        <taxon>Fervidicoccales</taxon>
        <taxon>Fervidicoccaceae</taxon>
        <taxon>Fervidicoccus</taxon>
    </lineage>
</organism>
<feature type="binding site" evidence="5 6">
    <location>
        <position position="125"/>
    </location>
    <ligand>
        <name>substrate</name>
    </ligand>
</feature>
<dbReference type="PROSITE" id="PS00738">
    <property type="entry name" value="ADOHCYASE_1"/>
    <property type="match status" value="1"/>
</dbReference>
<feature type="binding site" evidence="5 7">
    <location>
        <position position="237"/>
    </location>
    <ligand>
        <name>NAD(+)</name>
        <dbReference type="ChEBI" id="CHEBI:57540"/>
    </ligand>
</feature>
<keyword evidence="3 5" id="KW-0378">Hydrolase</keyword>
<feature type="binding site" evidence="5">
    <location>
        <begin position="214"/>
        <end position="219"/>
    </location>
    <ligand>
        <name>NAD(+)</name>
        <dbReference type="ChEBI" id="CHEBI:57540"/>
    </ligand>
</feature>
<comment type="catalytic activity">
    <reaction evidence="5">
        <text>S-adenosyl-L-homocysteine + H2O = L-homocysteine + adenosine</text>
        <dbReference type="Rhea" id="RHEA:21708"/>
        <dbReference type="ChEBI" id="CHEBI:15377"/>
        <dbReference type="ChEBI" id="CHEBI:16335"/>
        <dbReference type="ChEBI" id="CHEBI:57856"/>
        <dbReference type="ChEBI" id="CHEBI:58199"/>
        <dbReference type="EC" id="3.13.2.1"/>
    </reaction>
</comment>
<evidence type="ECO:0000256" key="6">
    <source>
        <dbReference type="PIRSR" id="PIRSR001109-1"/>
    </source>
</evidence>
<comment type="caution">
    <text evidence="10">The sequence shown here is derived from an EMBL/GenBank/DDBJ whole genome shotgun (WGS) entry which is preliminary data.</text>
</comment>
<dbReference type="SMART" id="SM00996">
    <property type="entry name" value="AdoHcyase"/>
    <property type="match status" value="1"/>
</dbReference>
<feature type="binding site" evidence="5 6">
    <location>
        <position position="54"/>
    </location>
    <ligand>
        <name>substrate</name>
    </ligand>
</feature>
<dbReference type="NCBIfam" id="TIGR00936">
    <property type="entry name" value="ahcY"/>
    <property type="match status" value="1"/>
</dbReference>
<evidence type="ECO:0000256" key="1">
    <source>
        <dbReference type="ARBA" id="ARBA00007122"/>
    </source>
</evidence>
<dbReference type="CDD" id="cd00401">
    <property type="entry name" value="SAHH"/>
    <property type="match status" value="1"/>
</dbReference>
<feature type="binding site" evidence="5 6">
    <location>
        <position position="180"/>
    </location>
    <ligand>
        <name>substrate</name>
    </ligand>
</feature>
<dbReference type="GO" id="GO:0071269">
    <property type="term" value="P:L-homocysteine biosynthetic process"/>
    <property type="evidence" value="ECO:0007669"/>
    <property type="project" value="UniProtKB-UniRule"/>
</dbReference>
<evidence type="ECO:0000256" key="3">
    <source>
        <dbReference type="ARBA" id="ARBA00022801"/>
    </source>
</evidence>
<comment type="subcellular location">
    <subcellularLocation>
        <location evidence="5">Cytoplasm</location>
    </subcellularLocation>
</comment>
<dbReference type="PANTHER" id="PTHR23420:SF0">
    <property type="entry name" value="ADENOSYLHOMOCYSTEINASE"/>
    <property type="match status" value="1"/>
</dbReference>
<comment type="similarity">
    <text evidence="1 5 8">Belongs to the adenosylhomocysteinase family.</text>
</comment>
<keyword evidence="2 5" id="KW-0554">One-carbon metabolism</keyword>
<dbReference type="InterPro" id="IPR020082">
    <property type="entry name" value="S-Ado-L-homoCys_hydrolase_CS"/>
</dbReference>
<dbReference type="InterPro" id="IPR036291">
    <property type="entry name" value="NAD(P)-bd_dom_sf"/>
</dbReference>
<dbReference type="InterPro" id="IPR042172">
    <property type="entry name" value="Adenosylhomocyst_ase-like_sf"/>
</dbReference>
<name>A0A7J3SL63_9CREN</name>